<dbReference type="SUPFAM" id="SSF56281">
    <property type="entry name" value="Metallo-hydrolase/oxidoreductase"/>
    <property type="match status" value="1"/>
</dbReference>
<dbReference type="STRING" id="1707952.A6A03_05460"/>
<dbReference type="InterPro" id="IPR036866">
    <property type="entry name" value="RibonucZ/Hydroxyglut_hydro"/>
</dbReference>
<evidence type="ECO:0000313" key="2">
    <source>
        <dbReference type="EMBL" id="OAN37091.1"/>
    </source>
</evidence>
<dbReference type="OrthoDB" id="9761531at2"/>
<dbReference type="GO" id="GO:0016787">
    <property type="term" value="F:hydrolase activity"/>
    <property type="evidence" value="ECO:0007669"/>
    <property type="project" value="UniProtKB-KW"/>
</dbReference>
<dbReference type="AlphaFoldDB" id="A0A178LUE5"/>
<dbReference type="PANTHER" id="PTHR42951">
    <property type="entry name" value="METALLO-BETA-LACTAMASE DOMAIN-CONTAINING"/>
    <property type="match status" value="1"/>
</dbReference>
<accession>A0A178LUE5</accession>
<reference evidence="2 3" key="1">
    <citation type="submission" date="2016-04" db="EMBL/GenBank/DDBJ databases">
        <title>Chloroflexus islandicus sp. nov., a thermophilic filamentous anoxygenic phototrophic bacterium from geyser Strokkur (Iceland).</title>
        <authorList>
            <person name="Gaisin V.A."/>
            <person name="Kalashnikov A.M."/>
            <person name="Sukhacheva M.V."/>
            <person name="Grouzdev D.S."/>
            <person name="Ivanov T.M."/>
            <person name="Kuznetsov B."/>
            <person name="Gorlenko V.M."/>
        </authorList>
    </citation>
    <scope>NUCLEOTIDE SEQUENCE [LARGE SCALE GENOMIC DNA]</scope>
    <source>
        <strain evidence="3">isl-2</strain>
    </source>
</reference>
<dbReference type="PANTHER" id="PTHR42951:SF17">
    <property type="entry name" value="METALLO-BETA-LACTAMASE DOMAIN-CONTAINING PROTEIN"/>
    <property type="match status" value="1"/>
</dbReference>
<dbReference type="Gene3D" id="3.60.15.10">
    <property type="entry name" value="Ribonuclease Z/Hydroxyacylglutathione hydrolase-like"/>
    <property type="match status" value="1"/>
</dbReference>
<gene>
    <name evidence="2" type="ORF">A6A03_05460</name>
</gene>
<comment type="caution">
    <text evidence="2">The sequence shown here is derived from an EMBL/GenBank/DDBJ whole genome shotgun (WGS) entry which is preliminary data.</text>
</comment>
<dbReference type="EMBL" id="LWQS01000114">
    <property type="protein sequence ID" value="OAN37091.1"/>
    <property type="molecule type" value="Genomic_DNA"/>
</dbReference>
<evidence type="ECO:0000313" key="3">
    <source>
        <dbReference type="Proteomes" id="UP000078287"/>
    </source>
</evidence>
<dbReference type="SMART" id="SM00849">
    <property type="entry name" value="Lactamase_B"/>
    <property type="match status" value="1"/>
</dbReference>
<keyword evidence="3" id="KW-1185">Reference proteome</keyword>
<dbReference type="InterPro" id="IPR050855">
    <property type="entry name" value="NDM-1-like"/>
</dbReference>
<evidence type="ECO:0000259" key="1">
    <source>
        <dbReference type="SMART" id="SM00849"/>
    </source>
</evidence>
<dbReference type="Pfam" id="PF00753">
    <property type="entry name" value="Lactamase_B"/>
    <property type="match status" value="1"/>
</dbReference>
<proteinExistence type="predicted"/>
<feature type="domain" description="Metallo-beta-lactamase" evidence="1">
    <location>
        <begin position="22"/>
        <end position="220"/>
    </location>
</feature>
<keyword evidence="2" id="KW-0378">Hydrolase</keyword>
<name>A0A178LUE5_9CHLR</name>
<dbReference type="RefSeq" id="WP_066791413.1">
    <property type="nucleotide sequence ID" value="NZ_LWQS01000114.1"/>
</dbReference>
<sequence length="241" mass="25424">MPAPRLILPGLYELALPIPLGSVNVFFMLTAGGVTLIDTGYPDRGAGVLAGLAALGRRPEDVQHIIVTHHHIDHAGNLATLQERTGAAVWMHPLDAEQVGQGQALRPTAHSADGWFNRLAFGVGKLLMPATITPARVDRIATDGAVIPVAGGLEVIHIPGHSAGQIGLRWPAQQVLFAADAVMYRGKGLQSPIVLEDETAAAHSLARLDRCQFTTLCFGHGPALSENAATVFHRYAAVQAG</sequence>
<dbReference type="Proteomes" id="UP000078287">
    <property type="component" value="Unassembled WGS sequence"/>
</dbReference>
<protein>
    <submittedName>
        <fullName evidence="2">MBL fold metallo-hydrolase</fullName>
    </submittedName>
</protein>
<dbReference type="InterPro" id="IPR001279">
    <property type="entry name" value="Metallo-B-lactamas"/>
</dbReference>
<dbReference type="CDD" id="cd07721">
    <property type="entry name" value="yflN-like_MBL-fold"/>
    <property type="match status" value="1"/>
</dbReference>
<organism evidence="2 3">
    <name type="scientific">Chloroflexus islandicus</name>
    <dbReference type="NCBI Taxonomy" id="1707952"/>
    <lineage>
        <taxon>Bacteria</taxon>
        <taxon>Bacillati</taxon>
        <taxon>Chloroflexota</taxon>
        <taxon>Chloroflexia</taxon>
        <taxon>Chloroflexales</taxon>
        <taxon>Chloroflexineae</taxon>
        <taxon>Chloroflexaceae</taxon>
        <taxon>Chloroflexus</taxon>
    </lineage>
</organism>